<sequence length="262" mass="29007">MVLHKVWLVPVASSACAVGSVVICYIIALANNHVDAFLPFISDTGTIPPESCIFGQLINFSAVFLLITVYLRHRQIVEYYGHRLEMRGQGRWRIVSTVLLCIGCLSAFGMSIVANFQETTVLVVHDIGALTAFFAGTAYCWGQVLFSYVMTPRMFELRLSHARLVLCLASTVFLLLCKSTEYANHLVVTTAEWLLAICFELFIVSFAVELRHAYAHAPKLLIKQVPQDHTDNNSKAVKVSYIAPDGSVNSLQTASDTTLTSR</sequence>
<feature type="transmembrane region" description="Helical" evidence="6">
    <location>
        <begin position="127"/>
        <end position="150"/>
    </location>
</feature>
<feature type="domain" description="CWH43-like N-terminal" evidence="7">
    <location>
        <begin position="6"/>
        <end position="212"/>
    </location>
</feature>
<dbReference type="PANTHER" id="PTHR21324">
    <property type="entry name" value="FASTING-INDUCIBLE INTEGRAL MEMBRANE PROTEIN TM6P1-RELATED"/>
    <property type="match status" value="1"/>
</dbReference>
<organism evidence="8 9">
    <name type="scientific">Plectus sambesii</name>
    <dbReference type="NCBI Taxonomy" id="2011161"/>
    <lineage>
        <taxon>Eukaryota</taxon>
        <taxon>Metazoa</taxon>
        <taxon>Ecdysozoa</taxon>
        <taxon>Nematoda</taxon>
        <taxon>Chromadorea</taxon>
        <taxon>Plectida</taxon>
        <taxon>Plectina</taxon>
        <taxon>Plectoidea</taxon>
        <taxon>Plectidae</taxon>
        <taxon>Plectus</taxon>
    </lineage>
</organism>
<evidence type="ECO:0000256" key="3">
    <source>
        <dbReference type="ARBA" id="ARBA00022692"/>
    </source>
</evidence>
<dbReference type="PANTHER" id="PTHR21324:SF2">
    <property type="entry name" value="EG:22E5.9 PROTEIN"/>
    <property type="match status" value="1"/>
</dbReference>
<dbReference type="PROSITE" id="PS51257">
    <property type="entry name" value="PROKAR_LIPOPROTEIN"/>
    <property type="match status" value="1"/>
</dbReference>
<feature type="transmembrane region" description="Helical" evidence="6">
    <location>
        <begin position="53"/>
        <end position="71"/>
    </location>
</feature>
<dbReference type="InterPro" id="IPR050911">
    <property type="entry name" value="DRAM/TMEM150_Autophagy_Mod"/>
</dbReference>
<keyword evidence="4 6" id="KW-1133">Transmembrane helix</keyword>
<evidence type="ECO:0000256" key="1">
    <source>
        <dbReference type="ARBA" id="ARBA00004127"/>
    </source>
</evidence>
<feature type="transmembrane region" description="Helical" evidence="6">
    <location>
        <begin position="193"/>
        <end position="214"/>
    </location>
</feature>
<evidence type="ECO:0000256" key="6">
    <source>
        <dbReference type="SAM" id="Phobius"/>
    </source>
</evidence>
<evidence type="ECO:0000313" key="9">
    <source>
        <dbReference type="WBParaSite" id="PSAMB.scaffold421size51898.g5693.t1"/>
    </source>
</evidence>
<keyword evidence="5 6" id="KW-0472">Membrane</keyword>
<feature type="transmembrane region" description="Helical" evidence="6">
    <location>
        <begin position="7"/>
        <end position="30"/>
    </location>
</feature>
<evidence type="ECO:0000256" key="5">
    <source>
        <dbReference type="ARBA" id="ARBA00023136"/>
    </source>
</evidence>
<dbReference type="GO" id="GO:0012505">
    <property type="term" value="C:endomembrane system"/>
    <property type="evidence" value="ECO:0007669"/>
    <property type="project" value="UniProtKB-SubCell"/>
</dbReference>
<evidence type="ECO:0000313" key="8">
    <source>
        <dbReference type="Proteomes" id="UP000887566"/>
    </source>
</evidence>
<feature type="transmembrane region" description="Helical" evidence="6">
    <location>
        <begin position="92"/>
        <end position="115"/>
    </location>
</feature>
<evidence type="ECO:0000259" key="7">
    <source>
        <dbReference type="Pfam" id="PF10277"/>
    </source>
</evidence>
<protein>
    <submittedName>
        <fullName evidence="9">DNA damage-regulated autophagy modulator protein 2</fullName>
    </submittedName>
</protein>
<comment type="similarity">
    <text evidence="2">Belongs to the DRAM/TMEM150 family.</text>
</comment>
<evidence type="ECO:0000256" key="4">
    <source>
        <dbReference type="ARBA" id="ARBA00022989"/>
    </source>
</evidence>
<keyword evidence="8" id="KW-1185">Reference proteome</keyword>
<accession>A0A914WI34</accession>
<reference evidence="9" key="1">
    <citation type="submission" date="2022-11" db="UniProtKB">
        <authorList>
            <consortium name="WormBaseParasite"/>
        </authorList>
    </citation>
    <scope>IDENTIFICATION</scope>
</reference>
<dbReference type="AlphaFoldDB" id="A0A914WI34"/>
<dbReference type="WBParaSite" id="PSAMB.scaffold421size51898.g5693.t1">
    <property type="protein sequence ID" value="PSAMB.scaffold421size51898.g5693.t1"/>
    <property type="gene ID" value="PSAMB.scaffold421size51898.g5693"/>
</dbReference>
<proteinExistence type="inferred from homology"/>
<evidence type="ECO:0000256" key="2">
    <source>
        <dbReference type="ARBA" id="ARBA00006565"/>
    </source>
</evidence>
<dbReference type="InterPro" id="IPR019402">
    <property type="entry name" value="CWH43_N"/>
</dbReference>
<dbReference type="Proteomes" id="UP000887566">
    <property type="component" value="Unplaced"/>
</dbReference>
<keyword evidence="3 6" id="KW-0812">Transmembrane</keyword>
<name>A0A914WI34_9BILA</name>
<dbReference type="Pfam" id="PF10277">
    <property type="entry name" value="Frag1"/>
    <property type="match status" value="1"/>
</dbReference>
<feature type="transmembrane region" description="Helical" evidence="6">
    <location>
        <begin position="162"/>
        <end position="181"/>
    </location>
</feature>
<comment type="subcellular location">
    <subcellularLocation>
        <location evidence="1">Endomembrane system</location>
        <topology evidence="1">Multi-pass membrane protein</topology>
    </subcellularLocation>
</comment>